<dbReference type="SUPFAM" id="SSF49299">
    <property type="entry name" value="PKD domain"/>
    <property type="match status" value="2"/>
</dbReference>
<evidence type="ECO:0000259" key="2">
    <source>
        <dbReference type="Pfam" id="PF07833"/>
    </source>
</evidence>
<dbReference type="RefSeq" id="WP_161743527.1">
    <property type="nucleotide sequence ID" value="NZ_JAAAMV010000009.1"/>
</dbReference>
<organism evidence="3 4">
    <name type="scientific">Paenibacillus glycinis</name>
    <dbReference type="NCBI Taxonomy" id="2697035"/>
    <lineage>
        <taxon>Bacteria</taxon>
        <taxon>Bacillati</taxon>
        <taxon>Bacillota</taxon>
        <taxon>Bacilli</taxon>
        <taxon>Bacillales</taxon>
        <taxon>Paenibacillaceae</taxon>
        <taxon>Paenibacillus</taxon>
    </lineage>
</organism>
<dbReference type="Pfam" id="PF07833">
    <property type="entry name" value="Cu_amine_oxidN1"/>
    <property type="match status" value="1"/>
</dbReference>
<dbReference type="Gene3D" id="3.30.457.10">
    <property type="entry name" value="Copper amine oxidase-like, N-terminal domain"/>
    <property type="match status" value="1"/>
</dbReference>
<dbReference type="EMBL" id="JAAAMV010000009">
    <property type="protein sequence ID" value="NBD24709.1"/>
    <property type="molecule type" value="Genomic_DNA"/>
</dbReference>
<dbReference type="InterPro" id="IPR012854">
    <property type="entry name" value="Cu_amine_oxidase-like_N"/>
</dbReference>
<evidence type="ECO:0000256" key="1">
    <source>
        <dbReference type="SAM" id="SignalP"/>
    </source>
</evidence>
<keyword evidence="1" id="KW-0732">Signal</keyword>
<proteinExistence type="predicted"/>
<sequence>MKLSKWLLVVSMFLLSIGLTESNPASASAEGLAPLEPAAAADRLDLTMGSAKMIHNGVIYQSAQPVAAKEGRTYIPFSSIAARYGYAISYDAAKKESIAANDKHRLVFKIGSGFAARDGVQTKLAGAAYISNGYLMVPLRSWGEMADSTIAVVGKQITLKWSTAVIPPKPTADFEVQPAEIYAGQTLVTYVDHATNATGMPFMDERWTGRMDVFPDAGIYIVTREVEDSNGVWSDPYSVTVTVKPPNLPPVADFATDKPQYRIGETVTYTDLSSDDENAIVRSAFTGNDKAFFEPGDKAVTLTVEDKNGLTSTVTKTVTVTSEVLYTKDEYDRLFTATGDIYAVDGQAVLNYPSYKYAIVSEPSQMIRSNSPETLVQEGIEYHAQMTGKVRFMFHNVNKIGYPVTIHLLATNMGNSSVNYNKSAAGMGGPTASPELAGKLSTSRYLTSLASNPAPQWSTIRPGETIEVLPEIAKTPIKPGESLSSYVDAYSDKELLYNIVVTAVGKDPKAELQNLPVMPRDGVHVRGTFYNADRSIAIEDVLGATPQRIMFGEKGGIDTILDGIDETTGQLEYNRGNYGVLYRLHLSHVAPRTMIALNARGGLYTGAFLVNNQLVTVANNQALRSSDQAAVMYRTGLLEEDVDIVFTIASGSNLPIAMTFTPLPPLRP</sequence>
<evidence type="ECO:0000313" key="4">
    <source>
        <dbReference type="Proteomes" id="UP000665561"/>
    </source>
</evidence>
<reference evidence="3 4" key="1">
    <citation type="submission" date="2020-01" db="EMBL/GenBank/DDBJ databases">
        <title>Paenibacillus soybeanensis sp. nov. isolated from the nodules of soybean (Glycine max(L.) Merr).</title>
        <authorList>
            <person name="Wang H."/>
        </authorList>
    </citation>
    <scope>NUCLEOTIDE SEQUENCE [LARGE SCALE GENOMIC DNA]</scope>
    <source>
        <strain evidence="3 4">T1</strain>
    </source>
</reference>
<dbReference type="Gene3D" id="2.60.40.10">
    <property type="entry name" value="Immunoglobulins"/>
    <property type="match status" value="1"/>
</dbReference>
<dbReference type="SUPFAM" id="SSF55383">
    <property type="entry name" value="Copper amine oxidase, domain N"/>
    <property type="match status" value="1"/>
</dbReference>
<accession>A0ABW9XPY3</accession>
<name>A0ABW9XPY3_9BACL</name>
<protein>
    <submittedName>
        <fullName evidence="3">Copper amine oxidase N-terminal domain-containing protein</fullName>
    </submittedName>
</protein>
<evidence type="ECO:0000313" key="3">
    <source>
        <dbReference type="EMBL" id="NBD24709.1"/>
    </source>
</evidence>
<dbReference type="Proteomes" id="UP000665561">
    <property type="component" value="Unassembled WGS sequence"/>
</dbReference>
<feature type="chain" id="PRO_5047346644" evidence="1">
    <location>
        <begin position="28"/>
        <end position="668"/>
    </location>
</feature>
<gene>
    <name evidence="3" type="ORF">GT019_12570</name>
</gene>
<dbReference type="InterPro" id="IPR036582">
    <property type="entry name" value="Mao_N_sf"/>
</dbReference>
<dbReference type="InterPro" id="IPR035986">
    <property type="entry name" value="PKD_dom_sf"/>
</dbReference>
<comment type="caution">
    <text evidence="3">The sequence shown here is derived from an EMBL/GenBank/DDBJ whole genome shotgun (WGS) entry which is preliminary data.</text>
</comment>
<dbReference type="InterPro" id="IPR013783">
    <property type="entry name" value="Ig-like_fold"/>
</dbReference>
<keyword evidence="4" id="KW-1185">Reference proteome</keyword>
<feature type="signal peptide" evidence="1">
    <location>
        <begin position="1"/>
        <end position="27"/>
    </location>
</feature>
<feature type="domain" description="Copper amine oxidase-like N-terminal" evidence="2">
    <location>
        <begin position="58"/>
        <end position="156"/>
    </location>
</feature>